<sequence>MSIHIQYLEPGGTVEDAAALEQFQKQWATYQKMVDHDSLSHKKVGAILHEALAAKARPFDFLDIACGDAGQMKRALEGTRARQYRGIDLSEPALELAAKNLAGAPFSVELETATSLKH</sequence>
<dbReference type="AlphaFoldDB" id="A0A1E3W708"/>
<evidence type="ECO:0000313" key="2">
    <source>
        <dbReference type="Proteomes" id="UP000094472"/>
    </source>
</evidence>
<accession>A0A1E3W708</accession>
<dbReference type="Gene3D" id="3.40.50.150">
    <property type="entry name" value="Vaccinia Virus protein VP39"/>
    <property type="match status" value="1"/>
</dbReference>
<dbReference type="OrthoDB" id="552816at2"/>
<dbReference type="RefSeq" id="WP_069440731.1">
    <property type="nucleotide sequence ID" value="NZ_LPWF01000005.1"/>
</dbReference>
<organism evidence="1 2">
    <name type="scientific">Methyloceanibacter superfactus</name>
    <dbReference type="NCBI Taxonomy" id="1774969"/>
    <lineage>
        <taxon>Bacteria</taxon>
        <taxon>Pseudomonadati</taxon>
        <taxon>Pseudomonadota</taxon>
        <taxon>Alphaproteobacteria</taxon>
        <taxon>Hyphomicrobiales</taxon>
        <taxon>Hyphomicrobiaceae</taxon>
        <taxon>Methyloceanibacter</taxon>
    </lineage>
</organism>
<dbReference type="EMBL" id="LPWF01000005">
    <property type="protein sequence ID" value="ODS01574.1"/>
    <property type="molecule type" value="Genomic_DNA"/>
</dbReference>
<proteinExistence type="predicted"/>
<keyword evidence="2" id="KW-1185">Reference proteome</keyword>
<evidence type="ECO:0008006" key="3">
    <source>
        <dbReference type="Google" id="ProtNLM"/>
    </source>
</evidence>
<evidence type="ECO:0000313" key="1">
    <source>
        <dbReference type="EMBL" id="ODS01574.1"/>
    </source>
</evidence>
<protein>
    <recommendedName>
        <fullName evidence="3">Methyltransferase domain-containing protein</fullName>
    </recommendedName>
</protein>
<dbReference type="SUPFAM" id="SSF53335">
    <property type="entry name" value="S-adenosyl-L-methionine-dependent methyltransferases"/>
    <property type="match status" value="1"/>
</dbReference>
<dbReference type="InterPro" id="IPR029063">
    <property type="entry name" value="SAM-dependent_MTases_sf"/>
</dbReference>
<reference evidence="1 2" key="1">
    <citation type="journal article" date="2016" name="Environ. Microbiol.">
        <title>New Methyloceanibacter diversity from North Sea sediments includes methanotroph containing solely the soluble methane monooxygenase.</title>
        <authorList>
            <person name="Vekeman B."/>
            <person name="Kerckhof F.M."/>
            <person name="Cremers G."/>
            <person name="de Vos P."/>
            <person name="Vandamme P."/>
            <person name="Boon N."/>
            <person name="Op den Camp H.J."/>
            <person name="Heylen K."/>
        </authorList>
    </citation>
    <scope>NUCLEOTIDE SEQUENCE [LARGE SCALE GENOMIC DNA]</scope>
    <source>
        <strain evidence="1 2">R-67175</strain>
    </source>
</reference>
<comment type="caution">
    <text evidence="1">The sequence shown here is derived from an EMBL/GenBank/DDBJ whole genome shotgun (WGS) entry which is preliminary data.</text>
</comment>
<dbReference type="STRING" id="1774969.AUC69_06290"/>
<gene>
    <name evidence="1" type="ORF">AUC69_06290</name>
</gene>
<dbReference type="Proteomes" id="UP000094472">
    <property type="component" value="Unassembled WGS sequence"/>
</dbReference>
<name>A0A1E3W708_9HYPH</name>